<sequence>MHRRALLTALAAMALAPAWAFHALPEKFDPQRDAAADVQQALALAQAQRKMVFVDVGGEWCAWCHIFDRFVAARPAVQKALQDHYILVKVNYSPQNRNEAVLSQWPKARGYPHFYLLDAAGKVVASQPSGELESGRDYDEAKLLAFLRRHLAAQ</sequence>
<dbReference type="InterPro" id="IPR013766">
    <property type="entry name" value="Thioredoxin_domain"/>
</dbReference>
<organism evidence="3 4">
    <name type="scientific">Ramlibacter montanisoli</name>
    <dbReference type="NCBI Taxonomy" id="2732512"/>
    <lineage>
        <taxon>Bacteria</taxon>
        <taxon>Pseudomonadati</taxon>
        <taxon>Pseudomonadota</taxon>
        <taxon>Betaproteobacteria</taxon>
        <taxon>Burkholderiales</taxon>
        <taxon>Comamonadaceae</taxon>
        <taxon>Ramlibacter</taxon>
    </lineage>
</organism>
<dbReference type="AlphaFoldDB" id="A0A849K8C3"/>
<evidence type="ECO:0000256" key="1">
    <source>
        <dbReference type="SAM" id="SignalP"/>
    </source>
</evidence>
<evidence type="ECO:0000313" key="3">
    <source>
        <dbReference type="EMBL" id="NNU42674.1"/>
    </source>
</evidence>
<evidence type="ECO:0000313" key="4">
    <source>
        <dbReference type="Proteomes" id="UP000552954"/>
    </source>
</evidence>
<feature type="chain" id="PRO_5032811900" evidence="1">
    <location>
        <begin position="21"/>
        <end position="154"/>
    </location>
</feature>
<dbReference type="GO" id="GO:0045454">
    <property type="term" value="P:cell redox homeostasis"/>
    <property type="evidence" value="ECO:0007669"/>
    <property type="project" value="TreeGrafter"/>
</dbReference>
<comment type="caution">
    <text evidence="3">The sequence shown here is derived from an EMBL/GenBank/DDBJ whole genome shotgun (WGS) entry which is preliminary data.</text>
</comment>
<dbReference type="InterPro" id="IPR036249">
    <property type="entry name" value="Thioredoxin-like_sf"/>
</dbReference>
<dbReference type="PROSITE" id="PS51352">
    <property type="entry name" value="THIOREDOXIN_2"/>
    <property type="match status" value="1"/>
</dbReference>
<dbReference type="Pfam" id="PF13899">
    <property type="entry name" value="Thioredoxin_7"/>
    <property type="match status" value="1"/>
</dbReference>
<proteinExistence type="predicted"/>
<keyword evidence="4" id="KW-1185">Reference proteome</keyword>
<dbReference type="EMBL" id="JABFCS010000001">
    <property type="protein sequence ID" value="NNU42674.1"/>
    <property type="molecule type" value="Genomic_DNA"/>
</dbReference>
<feature type="domain" description="Thioredoxin" evidence="2">
    <location>
        <begin position="12"/>
        <end position="152"/>
    </location>
</feature>
<keyword evidence="1" id="KW-0732">Signal</keyword>
<reference evidence="3 4" key="2">
    <citation type="submission" date="2020-06" db="EMBL/GenBank/DDBJ databases">
        <title>Ramlibacter rhizophilus sp. nov., isolated from rhizosphere soil of national flower Mugunghwa from South Korea.</title>
        <authorList>
            <person name="Zheng-Fei Y."/>
            <person name="Huan T."/>
        </authorList>
    </citation>
    <scope>NUCLEOTIDE SEQUENCE [LARGE SCALE GENOMIC DNA]</scope>
    <source>
        <strain evidence="3 4">B156</strain>
    </source>
</reference>
<dbReference type="Gene3D" id="3.40.30.10">
    <property type="entry name" value="Glutaredoxin"/>
    <property type="match status" value="1"/>
</dbReference>
<dbReference type="Proteomes" id="UP000552954">
    <property type="component" value="Unassembled WGS sequence"/>
</dbReference>
<dbReference type="GO" id="GO:0015035">
    <property type="term" value="F:protein-disulfide reductase activity"/>
    <property type="evidence" value="ECO:0007669"/>
    <property type="project" value="TreeGrafter"/>
</dbReference>
<gene>
    <name evidence="3" type="ORF">HK415_05055</name>
</gene>
<dbReference type="RefSeq" id="WP_171557012.1">
    <property type="nucleotide sequence ID" value="NZ_JABFCS010000001.1"/>
</dbReference>
<evidence type="ECO:0000259" key="2">
    <source>
        <dbReference type="PROSITE" id="PS51352"/>
    </source>
</evidence>
<dbReference type="SUPFAM" id="SSF52833">
    <property type="entry name" value="Thioredoxin-like"/>
    <property type="match status" value="1"/>
</dbReference>
<feature type="signal peptide" evidence="1">
    <location>
        <begin position="1"/>
        <end position="20"/>
    </location>
</feature>
<reference evidence="3 4" key="1">
    <citation type="submission" date="2020-05" db="EMBL/GenBank/DDBJ databases">
        <authorList>
            <person name="Khan S.A."/>
            <person name="Jeon C.O."/>
            <person name="Chun B.H."/>
        </authorList>
    </citation>
    <scope>NUCLEOTIDE SEQUENCE [LARGE SCALE GENOMIC DNA]</scope>
    <source>
        <strain evidence="3 4">B156</strain>
    </source>
</reference>
<protein>
    <submittedName>
        <fullName evidence="3">Thioredoxin family protein</fullName>
    </submittedName>
</protein>
<dbReference type="PANTHER" id="PTHR32234:SF0">
    <property type="entry name" value="THIOL:DISULFIDE INTERCHANGE PROTEIN DSBD"/>
    <property type="match status" value="1"/>
</dbReference>
<dbReference type="PANTHER" id="PTHR32234">
    <property type="entry name" value="THIOL:DISULFIDE INTERCHANGE PROTEIN DSBD"/>
    <property type="match status" value="1"/>
</dbReference>
<name>A0A849K8C3_9BURK</name>
<accession>A0A849K8C3</accession>